<dbReference type="Proteomes" id="UP000429785">
    <property type="component" value="Unassembled WGS sequence"/>
</dbReference>
<protein>
    <recommendedName>
        <fullName evidence="3">Apea-like HEPN domain-containing protein</fullName>
    </recommendedName>
</protein>
<reference evidence="1 2" key="1">
    <citation type="submission" date="2019-10" db="EMBL/GenBank/DDBJ databases">
        <title>Muricauda olearia CL-SS4 JCM15563 genome.</title>
        <authorList>
            <person name="Liu L."/>
        </authorList>
    </citation>
    <scope>NUCLEOTIDE SEQUENCE [LARGE SCALE GENOMIC DNA]</scope>
    <source>
        <strain evidence="1 2">CL-SS4</strain>
    </source>
</reference>
<evidence type="ECO:0000313" key="2">
    <source>
        <dbReference type="Proteomes" id="UP000429785"/>
    </source>
</evidence>
<comment type="caution">
    <text evidence="1">The sequence shown here is derived from an EMBL/GenBank/DDBJ whole genome shotgun (WGS) entry which is preliminary data.</text>
</comment>
<evidence type="ECO:0000313" key="1">
    <source>
        <dbReference type="EMBL" id="KAB7528238.1"/>
    </source>
</evidence>
<sequence>MINFDEQINDAIRNLLNYFKKYDREIKSEPKILQGAHPIIKLGEVKNLRYSHIDLVGKKTDRFKPINKSQQIGFNEMDYEHVISAAEKVFEIPEFNKYASLDFIEEAIFEWVVQKNGDDAFNEQPLTYFRRHLDDKIEEYIFYFPLVAIEIEKNFEIGNCHLVCFDEYFKQNEHEKFERGTSEFTEEDFNYVISRLENRIVLIACATGILERAEKEAKYKADLALSLFKSFLIDESVNPYTTICELEYKSITLPKYSLFYQTSNPHFDLGSGIRSNEGVQPVEITSEILQRIYARGFPKLSHYLKNSMQTDFDGIINNTILRIGSYTSETNIHERIVKIVSVFESVFLPKKKGKGKGLSIMKQKVLPRIISEIDLERGISLFIEHYNIRDKYIHNRIELRVNRDRLFEFQHIPIILLDKLLLYRKDCKTEEDLIKLFEL</sequence>
<accession>A0A6I1DU73</accession>
<proteinExistence type="predicted"/>
<name>A0A6I1DU73_9FLAO</name>
<dbReference type="OrthoDB" id="1442270at2"/>
<organism evidence="1 2">
    <name type="scientific">Flagellimonas olearia</name>
    <dbReference type="NCBI Taxonomy" id="552546"/>
    <lineage>
        <taxon>Bacteria</taxon>
        <taxon>Pseudomonadati</taxon>
        <taxon>Bacteroidota</taxon>
        <taxon>Flavobacteriia</taxon>
        <taxon>Flavobacteriales</taxon>
        <taxon>Flavobacteriaceae</taxon>
        <taxon>Flagellimonas</taxon>
    </lineage>
</organism>
<dbReference type="EMBL" id="WELG01000002">
    <property type="protein sequence ID" value="KAB7528238.1"/>
    <property type="molecule type" value="Genomic_DNA"/>
</dbReference>
<dbReference type="RefSeq" id="WP_152131651.1">
    <property type="nucleotide sequence ID" value="NZ_WELG01000002.1"/>
</dbReference>
<evidence type="ECO:0008006" key="3">
    <source>
        <dbReference type="Google" id="ProtNLM"/>
    </source>
</evidence>
<dbReference type="AlphaFoldDB" id="A0A6I1DU73"/>
<gene>
    <name evidence="1" type="ORF">F8C76_10225</name>
</gene>